<evidence type="ECO:0000313" key="2">
    <source>
        <dbReference type="Proteomes" id="UP000184516"/>
    </source>
</evidence>
<dbReference type="Proteomes" id="UP000184516">
    <property type="component" value="Unassembled WGS sequence"/>
</dbReference>
<organism evidence="1 2">
    <name type="scientific">Flavobacterium fluvii</name>
    <dbReference type="NCBI Taxonomy" id="468056"/>
    <lineage>
        <taxon>Bacteria</taxon>
        <taxon>Pseudomonadati</taxon>
        <taxon>Bacteroidota</taxon>
        <taxon>Flavobacteriia</taxon>
        <taxon>Flavobacteriales</taxon>
        <taxon>Flavobacteriaceae</taxon>
        <taxon>Flavobacterium</taxon>
    </lineage>
</organism>
<dbReference type="AlphaFoldDB" id="A0A1M5PKN7"/>
<name>A0A1M5PKN7_9FLAO</name>
<protein>
    <submittedName>
        <fullName evidence="1">Uncharacterized protein</fullName>
    </submittedName>
</protein>
<dbReference type="EMBL" id="FQWB01000011">
    <property type="protein sequence ID" value="SHH01783.1"/>
    <property type="molecule type" value="Genomic_DNA"/>
</dbReference>
<keyword evidence="2" id="KW-1185">Reference proteome</keyword>
<proteinExistence type="predicted"/>
<evidence type="ECO:0000313" key="1">
    <source>
        <dbReference type="EMBL" id="SHH01783.1"/>
    </source>
</evidence>
<gene>
    <name evidence="1" type="ORF">SAMN05443549_1111</name>
</gene>
<sequence length="75" mass="8198">MRSAIGAVAQASVLFFFLLTGVLLIAFVEKLVPDIVLRVQKEEGFKLGRCGNCFSGKAITTYFVANKKTILLLAF</sequence>
<dbReference type="RefSeq" id="WP_073371936.1">
    <property type="nucleotide sequence ID" value="NZ_FQWB01000011.1"/>
</dbReference>
<reference evidence="2" key="1">
    <citation type="submission" date="2016-11" db="EMBL/GenBank/DDBJ databases">
        <authorList>
            <person name="Varghese N."/>
            <person name="Submissions S."/>
        </authorList>
    </citation>
    <scope>NUCLEOTIDE SEQUENCE [LARGE SCALE GENOMIC DNA]</scope>
    <source>
        <strain evidence="2">DSM 19978</strain>
    </source>
</reference>
<accession>A0A1M5PKN7</accession>